<proteinExistence type="predicted"/>
<gene>
    <name evidence="2" type="ORF">Trichorick_00238</name>
</gene>
<dbReference type="RefSeq" id="WP_323738440.1">
    <property type="nucleotide sequence ID" value="NZ_CP112932.1"/>
</dbReference>
<sequence length="141" mass="16102">MGISANQKQWIFIESTEDVRVSVQPEFYAEGSKIEQNSFVWLYSIRIENLSEIPIQVVGRHWQIFDANGKMEEVKGAGVVGQQPIIKPREVFEYTSQVRLFSSSGLMLGRYFAVNLATEQEFVINVPAFSLDINNDVRKIN</sequence>
<reference evidence="2 3" key="1">
    <citation type="submission" date="2022-10" db="EMBL/GenBank/DDBJ databases">
        <title>Host association and intracellularity evolved multiple times independently in the Rickettsiales.</title>
        <authorList>
            <person name="Castelli M."/>
            <person name="Nardi T."/>
            <person name="Gammuto L."/>
            <person name="Bellinzona G."/>
            <person name="Sabaneyeva E."/>
            <person name="Potekhin A."/>
            <person name="Serra V."/>
            <person name="Petroni G."/>
            <person name="Sassera D."/>
        </authorList>
    </citation>
    <scope>NUCLEOTIDE SEQUENCE [LARGE SCALE GENOMIC DNA]</scope>
    <source>
        <strain evidence="2 3">Kr 154-4</strain>
    </source>
</reference>
<dbReference type="PANTHER" id="PTHR14289:SF16">
    <property type="entry name" value="POLYMERASE DELTA-INTERACTING PROTEIN 2"/>
    <property type="match status" value="1"/>
</dbReference>
<dbReference type="SUPFAM" id="SSF110069">
    <property type="entry name" value="ApaG-like"/>
    <property type="match status" value="1"/>
</dbReference>
<evidence type="ECO:0000259" key="1">
    <source>
        <dbReference type="PROSITE" id="PS51087"/>
    </source>
</evidence>
<dbReference type="PANTHER" id="PTHR14289">
    <property type="entry name" value="F-BOX ONLY PROTEIN 3"/>
    <property type="match status" value="1"/>
</dbReference>
<dbReference type="Pfam" id="PF04379">
    <property type="entry name" value="DUF525"/>
    <property type="match status" value="1"/>
</dbReference>
<organism evidence="2 3">
    <name type="scientific">Candidatus Trichorickettsia mobilis</name>
    <dbReference type="NCBI Taxonomy" id="1346319"/>
    <lineage>
        <taxon>Bacteria</taxon>
        <taxon>Pseudomonadati</taxon>
        <taxon>Pseudomonadota</taxon>
        <taxon>Alphaproteobacteria</taxon>
        <taxon>Rickettsiales</taxon>
        <taxon>Rickettsiaceae</taxon>
        <taxon>Rickettsieae</taxon>
        <taxon>Candidatus Trichorickettsia</taxon>
    </lineage>
</organism>
<dbReference type="InterPro" id="IPR007474">
    <property type="entry name" value="ApaG_domain"/>
</dbReference>
<name>A0ABZ0UQN8_9RICK</name>
<feature type="domain" description="ApaG" evidence="1">
    <location>
        <begin position="13"/>
        <end position="138"/>
    </location>
</feature>
<evidence type="ECO:0000313" key="3">
    <source>
        <dbReference type="Proteomes" id="UP001326613"/>
    </source>
</evidence>
<protein>
    <submittedName>
        <fullName evidence="2">ApaG-like Co2+/Mg2+ efflux protein</fullName>
    </submittedName>
</protein>
<dbReference type="NCBIfam" id="NF003967">
    <property type="entry name" value="PRK05461.1"/>
    <property type="match status" value="1"/>
</dbReference>
<evidence type="ECO:0000313" key="2">
    <source>
        <dbReference type="EMBL" id="WPY00365.1"/>
    </source>
</evidence>
<keyword evidence="3" id="KW-1185">Reference proteome</keyword>
<dbReference type="Proteomes" id="UP001326613">
    <property type="component" value="Chromosome"/>
</dbReference>
<dbReference type="EMBL" id="CP112932">
    <property type="protein sequence ID" value="WPY00365.1"/>
    <property type="molecule type" value="Genomic_DNA"/>
</dbReference>
<dbReference type="PROSITE" id="PS51087">
    <property type="entry name" value="APAG"/>
    <property type="match status" value="1"/>
</dbReference>
<accession>A0ABZ0UQN8</accession>
<dbReference type="InterPro" id="IPR036767">
    <property type="entry name" value="ApaG_sf"/>
</dbReference>
<dbReference type="Gene3D" id="2.60.40.1470">
    <property type="entry name" value="ApaG domain"/>
    <property type="match status" value="1"/>
</dbReference>